<keyword evidence="2 5" id="KW-0812">Transmembrane</keyword>
<dbReference type="Gene3D" id="1.20.1070.10">
    <property type="entry name" value="Rhodopsin 7-helix transmembrane proteins"/>
    <property type="match status" value="1"/>
</dbReference>
<evidence type="ECO:0000313" key="7">
    <source>
        <dbReference type="EMBL" id="CAF3882024.1"/>
    </source>
</evidence>
<evidence type="ECO:0000256" key="5">
    <source>
        <dbReference type="SAM" id="Phobius"/>
    </source>
</evidence>
<protein>
    <recommendedName>
        <fullName evidence="6">G-protein coupled receptors family 1 profile domain-containing protein</fullName>
    </recommendedName>
</protein>
<dbReference type="InterPro" id="IPR017452">
    <property type="entry name" value="GPCR_Rhodpsn_7TM"/>
</dbReference>
<comment type="caution">
    <text evidence="7">The sequence shown here is derived from an EMBL/GenBank/DDBJ whole genome shotgun (WGS) entry which is preliminary data.</text>
</comment>
<dbReference type="EMBL" id="CAJOAX010003948">
    <property type="protein sequence ID" value="CAF3882024.1"/>
    <property type="molecule type" value="Genomic_DNA"/>
</dbReference>
<keyword evidence="4 5" id="KW-0472">Membrane</keyword>
<feature type="transmembrane region" description="Helical" evidence="5">
    <location>
        <begin position="65"/>
        <end position="84"/>
    </location>
</feature>
<dbReference type="GO" id="GO:0016020">
    <property type="term" value="C:membrane"/>
    <property type="evidence" value="ECO:0007669"/>
    <property type="project" value="UniProtKB-SubCell"/>
</dbReference>
<keyword evidence="3 5" id="KW-1133">Transmembrane helix</keyword>
<sequence length="329" mass="38527">MSVLEEFFGISSMDIMENTTNSYPLWYFVNDSLMIIGNVIGIVVAFIFIFTIIRLDHPSYSISNLIVCNTCLAIGLTSTIMLINACYALKNDFRGINHSDSFCILRGTLLTLFYIYMYTSFCLKAFNRLRCIVFHTHSILTSYRCLLIVIVFQWLITILLFLAIILTDGIDYDSGSHLCFIPITKTNQFIFMMIIYYICMLFVLSVYMYILYYVLHLPLLERYRRKRQLALLRRILVLLIMLIIPGLLSSFLLFHWIFFGTIPSYSFKISTLFDTFGHTGAVITIFVSHSKIRRQYYRRKTIQINKVIKKVQLDNFELVSLKVRRNSKQ</sequence>
<feature type="transmembrane region" description="Helical" evidence="5">
    <location>
        <begin position="146"/>
        <end position="166"/>
    </location>
</feature>
<feature type="transmembrane region" description="Helical" evidence="5">
    <location>
        <begin position="235"/>
        <end position="259"/>
    </location>
</feature>
<dbReference type="PROSITE" id="PS50262">
    <property type="entry name" value="G_PROTEIN_RECEP_F1_2"/>
    <property type="match status" value="1"/>
</dbReference>
<dbReference type="SUPFAM" id="SSF81321">
    <property type="entry name" value="Family A G protein-coupled receptor-like"/>
    <property type="match status" value="1"/>
</dbReference>
<proteinExistence type="predicted"/>
<evidence type="ECO:0000256" key="2">
    <source>
        <dbReference type="ARBA" id="ARBA00022692"/>
    </source>
</evidence>
<dbReference type="Proteomes" id="UP000663823">
    <property type="component" value="Unassembled WGS sequence"/>
</dbReference>
<gene>
    <name evidence="7" type="ORF">OTI717_LOCUS22807</name>
</gene>
<feature type="transmembrane region" description="Helical" evidence="5">
    <location>
        <begin position="33"/>
        <end position="53"/>
    </location>
</feature>
<evidence type="ECO:0000256" key="1">
    <source>
        <dbReference type="ARBA" id="ARBA00004370"/>
    </source>
</evidence>
<evidence type="ECO:0000259" key="6">
    <source>
        <dbReference type="PROSITE" id="PS50262"/>
    </source>
</evidence>
<evidence type="ECO:0000313" key="8">
    <source>
        <dbReference type="Proteomes" id="UP000663823"/>
    </source>
</evidence>
<feature type="domain" description="G-protein coupled receptors family 1 profile" evidence="6">
    <location>
        <begin position="37"/>
        <end position="288"/>
    </location>
</feature>
<dbReference type="AlphaFoldDB" id="A0A819G9I0"/>
<evidence type="ECO:0000256" key="4">
    <source>
        <dbReference type="ARBA" id="ARBA00023136"/>
    </source>
</evidence>
<feature type="transmembrane region" description="Helical" evidence="5">
    <location>
        <begin position="194"/>
        <end position="215"/>
    </location>
</feature>
<evidence type="ECO:0000256" key="3">
    <source>
        <dbReference type="ARBA" id="ARBA00022989"/>
    </source>
</evidence>
<name>A0A819G9I0_9BILA</name>
<organism evidence="7 8">
    <name type="scientific">Rotaria sordida</name>
    <dbReference type="NCBI Taxonomy" id="392033"/>
    <lineage>
        <taxon>Eukaryota</taxon>
        <taxon>Metazoa</taxon>
        <taxon>Spiralia</taxon>
        <taxon>Gnathifera</taxon>
        <taxon>Rotifera</taxon>
        <taxon>Eurotatoria</taxon>
        <taxon>Bdelloidea</taxon>
        <taxon>Philodinida</taxon>
        <taxon>Philodinidae</taxon>
        <taxon>Rotaria</taxon>
    </lineage>
</organism>
<reference evidence="7" key="1">
    <citation type="submission" date="2021-02" db="EMBL/GenBank/DDBJ databases">
        <authorList>
            <person name="Nowell W R."/>
        </authorList>
    </citation>
    <scope>NUCLEOTIDE SEQUENCE</scope>
</reference>
<comment type="subcellular location">
    <subcellularLocation>
        <location evidence="1">Membrane</location>
    </subcellularLocation>
</comment>
<accession>A0A819G9I0</accession>
<feature type="transmembrane region" description="Helical" evidence="5">
    <location>
        <begin position="265"/>
        <end position="288"/>
    </location>
</feature>
<feature type="transmembrane region" description="Helical" evidence="5">
    <location>
        <begin position="104"/>
        <end position="126"/>
    </location>
</feature>